<protein>
    <submittedName>
        <fullName evidence="1">Uncharacterized protein</fullName>
    </submittedName>
</protein>
<evidence type="ECO:0000313" key="2">
    <source>
        <dbReference type="Proteomes" id="UP000324222"/>
    </source>
</evidence>
<dbReference type="AlphaFoldDB" id="A0A5B7G757"/>
<sequence length="99" mass="10700">MCASRGREAVLVREAMVVGGSASGCDGGGGVVRRCEVEALCLWAHLILCKALSTTLLPPALPQAHHNHHHRHHHRTNAAKLLLYPTTTATPHHTLQGHR</sequence>
<dbReference type="EMBL" id="VSRR010013667">
    <property type="protein sequence ID" value="MPC56070.1"/>
    <property type="molecule type" value="Genomic_DNA"/>
</dbReference>
<reference evidence="1 2" key="1">
    <citation type="submission" date="2019-05" db="EMBL/GenBank/DDBJ databases">
        <title>Another draft genome of Portunus trituberculatus and its Hox gene families provides insights of decapod evolution.</title>
        <authorList>
            <person name="Jeong J.-H."/>
            <person name="Song I."/>
            <person name="Kim S."/>
            <person name="Choi T."/>
            <person name="Kim D."/>
            <person name="Ryu S."/>
            <person name="Kim W."/>
        </authorList>
    </citation>
    <scope>NUCLEOTIDE SEQUENCE [LARGE SCALE GENOMIC DNA]</scope>
    <source>
        <tissue evidence="1">Muscle</tissue>
    </source>
</reference>
<name>A0A5B7G757_PORTR</name>
<keyword evidence="2" id="KW-1185">Reference proteome</keyword>
<dbReference type="Proteomes" id="UP000324222">
    <property type="component" value="Unassembled WGS sequence"/>
</dbReference>
<comment type="caution">
    <text evidence="1">The sequence shown here is derived from an EMBL/GenBank/DDBJ whole genome shotgun (WGS) entry which is preliminary data.</text>
</comment>
<gene>
    <name evidence="1" type="ORF">E2C01_050020</name>
</gene>
<organism evidence="1 2">
    <name type="scientific">Portunus trituberculatus</name>
    <name type="common">Swimming crab</name>
    <name type="synonym">Neptunus trituberculatus</name>
    <dbReference type="NCBI Taxonomy" id="210409"/>
    <lineage>
        <taxon>Eukaryota</taxon>
        <taxon>Metazoa</taxon>
        <taxon>Ecdysozoa</taxon>
        <taxon>Arthropoda</taxon>
        <taxon>Crustacea</taxon>
        <taxon>Multicrustacea</taxon>
        <taxon>Malacostraca</taxon>
        <taxon>Eumalacostraca</taxon>
        <taxon>Eucarida</taxon>
        <taxon>Decapoda</taxon>
        <taxon>Pleocyemata</taxon>
        <taxon>Brachyura</taxon>
        <taxon>Eubrachyura</taxon>
        <taxon>Portunoidea</taxon>
        <taxon>Portunidae</taxon>
        <taxon>Portuninae</taxon>
        <taxon>Portunus</taxon>
    </lineage>
</organism>
<dbReference type="PROSITE" id="PS51257">
    <property type="entry name" value="PROKAR_LIPOPROTEIN"/>
    <property type="match status" value="1"/>
</dbReference>
<accession>A0A5B7G757</accession>
<proteinExistence type="predicted"/>
<evidence type="ECO:0000313" key="1">
    <source>
        <dbReference type="EMBL" id="MPC56070.1"/>
    </source>
</evidence>